<accession>A0A9N9FUY0</accession>
<dbReference type="AlphaFoldDB" id="A0A9N9FUY0"/>
<dbReference type="Pfam" id="PF01936">
    <property type="entry name" value="NYN"/>
    <property type="match status" value="1"/>
</dbReference>
<name>A0A9N9FUY0_9GLOM</name>
<dbReference type="EMBL" id="CAJVPQ010001570">
    <property type="protein sequence ID" value="CAG8559281.1"/>
    <property type="molecule type" value="Genomic_DNA"/>
</dbReference>
<reference evidence="2" key="1">
    <citation type="submission" date="2021-06" db="EMBL/GenBank/DDBJ databases">
        <authorList>
            <person name="Kallberg Y."/>
            <person name="Tangrot J."/>
            <person name="Rosling A."/>
        </authorList>
    </citation>
    <scope>NUCLEOTIDE SEQUENCE</scope>
    <source>
        <strain evidence="2">UK204</strain>
    </source>
</reference>
<keyword evidence="3" id="KW-1185">Reference proteome</keyword>
<organism evidence="2 3">
    <name type="scientific">Funneliformis caledonium</name>
    <dbReference type="NCBI Taxonomy" id="1117310"/>
    <lineage>
        <taxon>Eukaryota</taxon>
        <taxon>Fungi</taxon>
        <taxon>Fungi incertae sedis</taxon>
        <taxon>Mucoromycota</taxon>
        <taxon>Glomeromycotina</taxon>
        <taxon>Glomeromycetes</taxon>
        <taxon>Glomerales</taxon>
        <taxon>Glomeraceae</taxon>
        <taxon>Funneliformis</taxon>
    </lineage>
</organism>
<evidence type="ECO:0000259" key="1">
    <source>
        <dbReference type="Pfam" id="PF01936"/>
    </source>
</evidence>
<evidence type="ECO:0000313" key="3">
    <source>
        <dbReference type="Proteomes" id="UP000789570"/>
    </source>
</evidence>
<sequence length="318" mass="37272">MSSTEGDYVYQEVNRLSIIDNEKLTGVEVVKLFKYFTKNPNETAEVEKSLRRSPNDEIRLMYLRELLNGKFTVGRLESAGTFDQQRNSHYLNQLHIDHGRLLSAVLNGRQMGSNPIIVGSRPPPNDSLWDRIESQGYDVVVFDRNIENKENKVDMELGASAMDVIWTRDPGIFVLVSGDGDYFPVVKRALNHNWKVETWFWRSGVSGDLTEYSSSFYPLDNYYKYFTYAYGQDPVGKNHILEITDGETVGNWKGEEVMDCFFSLQLFGWWYRKERQIIYLYFDNKSNLKKVKNWMEFKHSDIKVWEMPEIKRRSWVVG</sequence>
<dbReference type="OrthoDB" id="2429066at2759"/>
<gene>
    <name evidence="2" type="ORF">FCALED_LOCUS6517</name>
</gene>
<dbReference type="InterPro" id="IPR021139">
    <property type="entry name" value="NYN"/>
</dbReference>
<evidence type="ECO:0000313" key="2">
    <source>
        <dbReference type="EMBL" id="CAG8559281.1"/>
    </source>
</evidence>
<dbReference type="Gene3D" id="3.40.50.1010">
    <property type="entry name" value="5'-nuclease"/>
    <property type="match status" value="1"/>
</dbReference>
<comment type="caution">
    <text evidence="2">The sequence shown here is derived from an EMBL/GenBank/DDBJ whole genome shotgun (WGS) entry which is preliminary data.</text>
</comment>
<protein>
    <submittedName>
        <fullName evidence="2">176_t:CDS:1</fullName>
    </submittedName>
</protein>
<feature type="domain" description="NYN" evidence="1">
    <location>
        <begin position="117"/>
        <end position="219"/>
    </location>
</feature>
<dbReference type="Proteomes" id="UP000789570">
    <property type="component" value="Unassembled WGS sequence"/>
</dbReference>
<dbReference type="GO" id="GO:0004540">
    <property type="term" value="F:RNA nuclease activity"/>
    <property type="evidence" value="ECO:0007669"/>
    <property type="project" value="InterPro"/>
</dbReference>
<proteinExistence type="predicted"/>